<evidence type="ECO:0000256" key="5">
    <source>
        <dbReference type="HAMAP-Rule" id="MF_00560"/>
    </source>
</evidence>
<dbReference type="HAMAP" id="MF_00560">
    <property type="entry name" value="Tran_acon_Me_trans"/>
    <property type="match status" value="1"/>
</dbReference>
<dbReference type="InterPro" id="IPR023149">
    <property type="entry name" value="Trans_acon_MeTrfase_C"/>
</dbReference>
<dbReference type="Proteomes" id="UP000278222">
    <property type="component" value="Unassembled WGS sequence"/>
</dbReference>
<dbReference type="InterPro" id="IPR041698">
    <property type="entry name" value="Methyltransf_25"/>
</dbReference>
<dbReference type="SUPFAM" id="SSF53335">
    <property type="entry name" value="S-adenosyl-L-methionine-dependent methyltransferases"/>
    <property type="match status" value="1"/>
</dbReference>
<dbReference type="GO" id="GO:0032259">
    <property type="term" value="P:methylation"/>
    <property type="evidence" value="ECO:0007669"/>
    <property type="project" value="UniProtKB-KW"/>
</dbReference>
<evidence type="ECO:0000313" key="7">
    <source>
        <dbReference type="EMBL" id="ROP83090.1"/>
    </source>
</evidence>
<keyword evidence="3 5" id="KW-0808">Transferase</keyword>
<evidence type="ECO:0000313" key="8">
    <source>
        <dbReference type="Proteomes" id="UP000278222"/>
    </source>
</evidence>
<name>A0A3N1KWW9_9PROT</name>
<dbReference type="AlphaFoldDB" id="A0A3N1KWW9"/>
<dbReference type="OrthoDB" id="9795085at2"/>
<comment type="catalytic activity">
    <reaction evidence="5">
        <text>trans-aconitate + S-adenosyl-L-methionine = (E)-3-(methoxycarbonyl)pent-2-enedioate + S-adenosyl-L-homocysteine</text>
        <dbReference type="Rhea" id="RHEA:14969"/>
        <dbReference type="ChEBI" id="CHEBI:15708"/>
        <dbReference type="ChEBI" id="CHEBI:57470"/>
        <dbReference type="ChEBI" id="CHEBI:57856"/>
        <dbReference type="ChEBI" id="CHEBI:59789"/>
        <dbReference type="EC" id="2.1.1.144"/>
    </reaction>
</comment>
<dbReference type="CDD" id="cd02440">
    <property type="entry name" value="AdoMet_MTases"/>
    <property type="match status" value="1"/>
</dbReference>
<evidence type="ECO:0000256" key="3">
    <source>
        <dbReference type="ARBA" id="ARBA00022679"/>
    </source>
</evidence>
<dbReference type="GO" id="GO:0005737">
    <property type="term" value="C:cytoplasm"/>
    <property type="evidence" value="ECO:0007669"/>
    <property type="project" value="UniProtKB-SubCell"/>
</dbReference>
<evidence type="ECO:0000256" key="4">
    <source>
        <dbReference type="ARBA" id="ARBA00022691"/>
    </source>
</evidence>
<dbReference type="InterPro" id="IPR029063">
    <property type="entry name" value="SAM-dependent_MTases_sf"/>
</dbReference>
<dbReference type="EC" id="2.1.1.144" evidence="5"/>
<evidence type="ECO:0000259" key="6">
    <source>
        <dbReference type="Pfam" id="PF13649"/>
    </source>
</evidence>
<sequence>MPVWDPSQYLKFADHRLRPALDLLARIPAEAPGTVIDLGCGPGNVTTHLRRRWPDARIIGVDSSPQMLAKAAAAMPETRWIEADIGTWEPDQPVDVIYSNAALHWLGDHGRLFPRLMDWLAPGGVLAVQMPRNYEAASHTCILDTARLGPWREALEPLLRPSPVAAPEAYYRFLSTHAERPDIWETVYMQLLQGENPVVEFTKGSALKPLMDALSEPMRSDFEAAYAERIASAYPPEKNGQTLFPFRRLFMVVQK</sequence>
<keyword evidence="1 5" id="KW-0963">Cytoplasm</keyword>
<keyword evidence="4 5" id="KW-0949">S-adenosyl-L-methionine</keyword>
<dbReference type="EMBL" id="RJKX01000017">
    <property type="protein sequence ID" value="ROP83090.1"/>
    <property type="molecule type" value="Genomic_DNA"/>
</dbReference>
<dbReference type="Gene3D" id="3.40.50.150">
    <property type="entry name" value="Vaccinia Virus protein VP39"/>
    <property type="match status" value="1"/>
</dbReference>
<evidence type="ECO:0000256" key="1">
    <source>
        <dbReference type="ARBA" id="ARBA00022490"/>
    </source>
</evidence>
<dbReference type="RefSeq" id="WP_123694045.1">
    <property type="nucleotide sequence ID" value="NZ_AP019700.1"/>
</dbReference>
<protein>
    <recommendedName>
        <fullName evidence="5">Trans-aconitate 2-methyltransferase</fullName>
        <ecNumber evidence="5">2.1.1.144</ecNumber>
    </recommendedName>
</protein>
<comment type="caution">
    <text evidence="7">The sequence shown here is derived from an EMBL/GenBank/DDBJ whole genome shotgun (WGS) entry which is preliminary data.</text>
</comment>
<proteinExistence type="inferred from homology"/>
<comment type="function">
    <text evidence="5">Catalyzes the S-adenosylmethionine monomethyl esterification of trans-aconitate.</text>
</comment>
<keyword evidence="2 5" id="KW-0489">Methyltransferase</keyword>
<reference evidence="7 8" key="1">
    <citation type="submission" date="2018-11" db="EMBL/GenBank/DDBJ databases">
        <title>Genomic Encyclopedia of Type Strains, Phase IV (KMG-IV): sequencing the most valuable type-strain genomes for metagenomic binning, comparative biology and taxonomic classification.</title>
        <authorList>
            <person name="Goeker M."/>
        </authorList>
    </citation>
    <scope>NUCLEOTIDE SEQUENCE [LARGE SCALE GENOMIC DNA]</scope>
    <source>
        <strain evidence="7 8">DSM 5900</strain>
    </source>
</reference>
<dbReference type="Gene3D" id="1.10.150.290">
    <property type="entry name" value="S-adenosyl-L-methionine-dependent methyltransferases"/>
    <property type="match status" value="1"/>
</dbReference>
<dbReference type="PANTHER" id="PTHR43861">
    <property type="entry name" value="TRANS-ACONITATE 2-METHYLTRANSFERASE-RELATED"/>
    <property type="match status" value="1"/>
</dbReference>
<dbReference type="InterPro" id="IPR023506">
    <property type="entry name" value="Trans-aconitate_MeTrfase"/>
</dbReference>
<accession>A0A3N1KWW9</accession>
<comment type="similarity">
    <text evidence="5">Belongs to the methyltransferase superfamily. Tam family.</text>
</comment>
<dbReference type="PANTHER" id="PTHR43861:SF1">
    <property type="entry name" value="TRANS-ACONITATE 2-METHYLTRANSFERASE"/>
    <property type="match status" value="1"/>
</dbReference>
<gene>
    <name evidence="5" type="primary">tam</name>
    <name evidence="7" type="ORF">EDC65_4620</name>
</gene>
<evidence type="ECO:0000256" key="2">
    <source>
        <dbReference type="ARBA" id="ARBA00022603"/>
    </source>
</evidence>
<keyword evidence="8" id="KW-1185">Reference proteome</keyword>
<organism evidence="7 8">
    <name type="scientific">Stella humosa</name>
    <dbReference type="NCBI Taxonomy" id="94"/>
    <lineage>
        <taxon>Bacteria</taxon>
        <taxon>Pseudomonadati</taxon>
        <taxon>Pseudomonadota</taxon>
        <taxon>Alphaproteobacteria</taxon>
        <taxon>Rhodospirillales</taxon>
        <taxon>Stellaceae</taxon>
        <taxon>Stella</taxon>
    </lineage>
</organism>
<comment type="subcellular location">
    <subcellularLocation>
        <location evidence="5">Cytoplasm</location>
    </subcellularLocation>
</comment>
<feature type="domain" description="Methyltransferase" evidence="6">
    <location>
        <begin position="35"/>
        <end position="124"/>
    </location>
</feature>
<dbReference type="GO" id="GO:0030798">
    <property type="term" value="F:trans-aconitate 2-methyltransferase activity"/>
    <property type="evidence" value="ECO:0007669"/>
    <property type="project" value="UniProtKB-UniRule"/>
</dbReference>
<dbReference type="Pfam" id="PF13649">
    <property type="entry name" value="Methyltransf_25"/>
    <property type="match status" value="1"/>
</dbReference>